<protein>
    <recommendedName>
        <fullName evidence="4">Hydrophobin</fullName>
    </recommendedName>
</protein>
<gene>
    <name evidence="2" type="ORF">E4U13_005093</name>
</gene>
<name>A0A9P7PVK9_9HYPO</name>
<keyword evidence="1" id="KW-0732">Signal</keyword>
<evidence type="ECO:0000313" key="2">
    <source>
        <dbReference type="EMBL" id="KAG6111046.1"/>
    </source>
</evidence>
<organism evidence="2 3">
    <name type="scientific">Claviceps humidiphila</name>
    <dbReference type="NCBI Taxonomy" id="1294629"/>
    <lineage>
        <taxon>Eukaryota</taxon>
        <taxon>Fungi</taxon>
        <taxon>Dikarya</taxon>
        <taxon>Ascomycota</taxon>
        <taxon>Pezizomycotina</taxon>
        <taxon>Sordariomycetes</taxon>
        <taxon>Hypocreomycetidae</taxon>
        <taxon>Hypocreales</taxon>
        <taxon>Clavicipitaceae</taxon>
        <taxon>Claviceps</taxon>
    </lineage>
</organism>
<reference evidence="2 3" key="1">
    <citation type="journal article" date="2020" name="bioRxiv">
        <title>Whole genome comparisons of ergot fungi reveals the divergence and evolution of species within the genus Claviceps are the result of varying mechanisms driving genome evolution and host range expansion.</title>
        <authorList>
            <person name="Wyka S.A."/>
            <person name="Mondo S.J."/>
            <person name="Liu M."/>
            <person name="Dettman J."/>
            <person name="Nalam V."/>
            <person name="Broders K.D."/>
        </authorList>
    </citation>
    <scope>NUCLEOTIDE SEQUENCE [LARGE SCALE GENOMIC DNA]</scope>
    <source>
        <strain evidence="2 3">LM576</strain>
    </source>
</reference>
<dbReference type="Proteomes" id="UP000732380">
    <property type="component" value="Unassembled WGS sequence"/>
</dbReference>
<dbReference type="EMBL" id="SRQM01000404">
    <property type="protein sequence ID" value="KAG6111046.1"/>
    <property type="molecule type" value="Genomic_DNA"/>
</dbReference>
<evidence type="ECO:0000313" key="3">
    <source>
        <dbReference type="Proteomes" id="UP000732380"/>
    </source>
</evidence>
<dbReference type="AlphaFoldDB" id="A0A9P7PVK9"/>
<feature type="chain" id="PRO_5040239664" description="Hydrophobin" evidence="1">
    <location>
        <begin position="23"/>
        <end position="83"/>
    </location>
</feature>
<proteinExistence type="predicted"/>
<accession>A0A9P7PVK9</accession>
<comment type="caution">
    <text evidence="2">The sequence shown here is derived from an EMBL/GenBank/DDBJ whole genome shotgun (WGS) entry which is preliminary data.</text>
</comment>
<keyword evidence="3" id="KW-1185">Reference proteome</keyword>
<evidence type="ECO:0000256" key="1">
    <source>
        <dbReference type="SAM" id="SignalP"/>
    </source>
</evidence>
<feature type="signal peptide" evidence="1">
    <location>
        <begin position="1"/>
        <end position="22"/>
    </location>
</feature>
<sequence length="83" mass="8409">MKYTAAIVALAATVIAIPTGGGDNSYSCNNDHPNYVCCQGGLLGGILCNLNLLGNNCGGGSYCCKSAPQTGLINIGLECIKLL</sequence>
<evidence type="ECO:0008006" key="4">
    <source>
        <dbReference type="Google" id="ProtNLM"/>
    </source>
</evidence>